<evidence type="ECO:0000256" key="1">
    <source>
        <dbReference type="ARBA" id="ARBA00001971"/>
    </source>
</evidence>
<evidence type="ECO:0000256" key="7">
    <source>
        <dbReference type="ARBA" id="ARBA00023004"/>
    </source>
</evidence>
<protein>
    <submittedName>
        <fullName evidence="10">Uncharacterized protein</fullName>
    </submittedName>
</protein>
<dbReference type="GO" id="GO:0016125">
    <property type="term" value="P:sterol metabolic process"/>
    <property type="evidence" value="ECO:0007669"/>
    <property type="project" value="TreeGrafter"/>
</dbReference>
<evidence type="ECO:0000256" key="5">
    <source>
        <dbReference type="ARBA" id="ARBA00022723"/>
    </source>
</evidence>
<evidence type="ECO:0000256" key="4">
    <source>
        <dbReference type="ARBA" id="ARBA00022617"/>
    </source>
</evidence>
<keyword evidence="4" id="KW-0349">Heme</keyword>
<dbReference type="InterPro" id="IPR036396">
    <property type="entry name" value="Cyt_P450_sf"/>
</dbReference>
<reference evidence="10 11" key="1">
    <citation type="submission" date="2021-09" db="EMBL/GenBank/DDBJ databases">
        <title>Genomic insights and catalytic innovation underlie evolution of tropane alkaloids biosynthesis.</title>
        <authorList>
            <person name="Wang Y.-J."/>
            <person name="Tian T."/>
            <person name="Huang J.-P."/>
            <person name="Huang S.-X."/>
        </authorList>
    </citation>
    <scope>NUCLEOTIDE SEQUENCE [LARGE SCALE GENOMIC DNA]</scope>
    <source>
        <strain evidence="10">KIB-2018</strain>
        <tissue evidence="10">Leaf</tissue>
    </source>
</reference>
<dbReference type="PANTHER" id="PTHR24286:SF349">
    <property type="entry name" value="CYTOCHROME P450 716A1-RELATED"/>
    <property type="match status" value="1"/>
</dbReference>
<keyword evidence="9" id="KW-0472">Membrane</keyword>
<evidence type="ECO:0000313" key="11">
    <source>
        <dbReference type="Proteomes" id="UP001159364"/>
    </source>
</evidence>
<dbReference type="GO" id="GO:0005506">
    <property type="term" value="F:iron ion binding"/>
    <property type="evidence" value="ECO:0007669"/>
    <property type="project" value="InterPro"/>
</dbReference>
<comment type="caution">
    <text evidence="10">The sequence shown here is derived from an EMBL/GenBank/DDBJ whole genome shotgun (WGS) entry which is preliminary data.</text>
</comment>
<evidence type="ECO:0000256" key="8">
    <source>
        <dbReference type="ARBA" id="ARBA00023033"/>
    </source>
</evidence>
<dbReference type="EMBL" id="JAIWQS010000001">
    <property type="protein sequence ID" value="KAJ8774830.1"/>
    <property type="molecule type" value="Genomic_DNA"/>
</dbReference>
<dbReference type="InterPro" id="IPR001128">
    <property type="entry name" value="Cyt_P450"/>
</dbReference>
<keyword evidence="11" id="KW-1185">Reference proteome</keyword>
<keyword evidence="6" id="KW-0560">Oxidoreductase</keyword>
<evidence type="ECO:0000256" key="3">
    <source>
        <dbReference type="ARBA" id="ARBA00010617"/>
    </source>
</evidence>
<keyword evidence="7" id="KW-0408">Iron</keyword>
<organism evidence="10 11">
    <name type="scientific">Erythroxylum novogranatense</name>
    <dbReference type="NCBI Taxonomy" id="1862640"/>
    <lineage>
        <taxon>Eukaryota</taxon>
        <taxon>Viridiplantae</taxon>
        <taxon>Streptophyta</taxon>
        <taxon>Embryophyta</taxon>
        <taxon>Tracheophyta</taxon>
        <taxon>Spermatophyta</taxon>
        <taxon>Magnoliopsida</taxon>
        <taxon>eudicotyledons</taxon>
        <taxon>Gunneridae</taxon>
        <taxon>Pentapetalae</taxon>
        <taxon>rosids</taxon>
        <taxon>fabids</taxon>
        <taxon>Malpighiales</taxon>
        <taxon>Erythroxylaceae</taxon>
        <taxon>Erythroxylum</taxon>
    </lineage>
</organism>
<keyword evidence="5" id="KW-0479">Metal-binding</keyword>
<dbReference type="Gene3D" id="1.10.630.10">
    <property type="entry name" value="Cytochrome P450"/>
    <property type="match status" value="1"/>
</dbReference>
<dbReference type="GO" id="GO:0004497">
    <property type="term" value="F:monooxygenase activity"/>
    <property type="evidence" value="ECO:0007669"/>
    <property type="project" value="UniProtKB-KW"/>
</dbReference>
<dbReference type="Pfam" id="PF00067">
    <property type="entry name" value="p450"/>
    <property type="match status" value="1"/>
</dbReference>
<proteinExistence type="inferred from homology"/>
<dbReference type="PANTHER" id="PTHR24286">
    <property type="entry name" value="CYTOCHROME P450 26"/>
    <property type="match status" value="1"/>
</dbReference>
<dbReference type="GO" id="GO:0016020">
    <property type="term" value="C:membrane"/>
    <property type="evidence" value="ECO:0007669"/>
    <property type="project" value="UniProtKB-SubCell"/>
</dbReference>
<sequence>MYKILFEFLKLDALQLYIDVMDAIARKQFVVEWENKDKVVIFYIAKNYTFRLACQSFISLEDPNRIAKLYYHLYPLASGIISDVLSHILTTGFEYAKYINKSNITDKTLGLLIGGHNTTSDAYTFIVKSLAELHHIYEHVYKVQIAGIKASGELLNWTDIQKVKLASPLQGAFREAINDFIFNGFSIPKCWELYWSASSTHRSPKYFPEPKEFDLT</sequence>
<dbReference type="GO" id="GO:0016705">
    <property type="term" value="F:oxidoreductase activity, acting on paired donors, with incorporation or reduction of molecular oxygen"/>
    <property type="evidence" value="ECO:0007669"/>
    <property type="project" value="InterPro"/>
</dbReference>
<keyword evidence="8" id="KW-0503">Monooxygenase</keyword>
<dbReference type="Proteomes" id="UP001159364">
    <property type="component" value="Linkage Group LG01"/>
</dbReference>
<accession>A0AAV8U927</accession>
<comment type="cofactor">
    <cofactor evidence="1">
        <name>heme</name>
        <dbReference type="ChEBI" id="CHEBI:30413"/>
    </cofactor>
</comment>
<evidence type="ECO:0000256" key="2">
    <source>
        <dbReference type="ARBA" id="ARBA00004370"/>
    </source>
</evidence>
<gene>
    <name evidence="10" type="ORF">K2173_017276</name>
</gene>
<dbReference type="SUPFAM" id="SSF48264">
    <property type="entry name" value="Cytochrome P450"/>
    <property type="match status" value="1"/>
</dbReference>
<evidence type="ECO:0000313" key="10">
    <source>
        <dbReference type="EMBL" id="KAJ8774830.1"/>
    </source>
</evidence>
<comment type="similarity">
    <text evidence="3">Belongs to the cytochrome P450 family.</text>
</comment>
<dbReference type="GO" id="GO:0020037">
    <property type="term" value="F:heme binding"/>
    <property type="evidence" value="ECO:0007669"/>
    <property type="project" value="InterPro"/>
</dbReference>
<dbReference type="AlphaFoldDB" id="A0AAV8U927"/>
<comment type="subcellular location">
    <subcellularLocation>
        <location evidence="2">Membrane</location>
    </subcellularLocation>
</comment>
<name>A0AAV8U927_9ROSI</name>
<evidence type="ECO:0000256" key="6">
    <source>
        <dbReference type="ARBA" id="ARBA00023002"/>
    </source>
</evidence>
<evidence type="ECO:0000256" key="9">
    <source>
        <dbReference type="ARBA" id="ARBA00023136"/>
    </source>
</evidence>